<evidence type="ECO:0000256" key="5">
    <source>
        <dbReference type="ARBA" id="ARBA00022989"/>
    </source>
</evidence>
<comment type="similarity">
    <text evidence="2 7">Belongs to the MIP/aquaporin (TC 1.A.8) family.</text>
</comment>
<sequence length="290" mass="31799">MSASSLGKIEALESQQLDDYRGDEKFRIFAFYDLRYKYRHYLAEFVGSAVFMTFGACSVAAIALYEQLASEYMLIIGLCWGAAVTMGLYLSMGNSGGHLNPAVTLSLAVFGRFPWKKVPGYMLSQLLGCFFGSALAFGLYQKKFDAFDGGVRQTTGPKATAFVFSSFPDTDNITMNSFFLEFYCCMILCLVLQGIVDHRMHPAKGFEPVMVGALVTLITLTTSAMGSTCMNPARDLGPRIFLSVAGWGSEPFSANNYYFWVPVVAPFLGAIVGTGIYELFIIPNNDGPPH</sequence>
<reference evidence="9 10" key="1">
    <citation type="journal article" date="2016" name="Mol. Biol. Evol.">
        <title>Genome-Wide Survey of Gut Fungi (Harpellales) Reveals the First Horizontally Transferred Ubiquitin Gene from a Mosquito Host.</title>
        <authorList>
            <person name="Wang Y."/>
            <person name="White M.M."/>
            <person name="Kvist S."/>
            <person name="Moncalvo J.M."/>
        </authorList>
    </citation>
    <scope>NUCLEOTIDE SEQUENCE [LARGE SCALE GENOMIC DNA]</scope>
    <source>
        <strain evidence="9 10">ALG-7-W6</strain>
    </source>
</reference>
<dbReference type="InterPro" id="IPR050363">
    <property type="entry name" value="MIP/Aquaporin"/>
</dbReference>
<organism evidence="9 10">
    <name type="scientific">Smittium mucronatum</name>
    <dbReference type="NCBI Taxonomy" id="133383"/>
    <lineage>
        <taxon>Eukaryota</taxon>
        <taxon>Fungi</taxon>
        <taxon>Fungi incertae sedis</taxon>
        <taxon>Zoopagomycota</taxon>
        <taxon>Kickxellomycotina</taxon>
        <taxon>Harpellomycetes</taxon>
        <taxon>Harpellales</taxon>
        <taxon>Legeriomycetaceae</taxon>
        <taxon>Smittium</taxon>
    </lineage>
</organism>
<keyword evidence="10" id="KW-1185">Reference proteome</keyword>
<feature type="transmembrane region" description="Helical" evidence="8">
    <location>
        <begin position="122"/>
        <end position="140"/>
    </location>
</feature>
<dbReference type="GO" id="GO:0015254">
    <property type="term" value="F:glycerol channel activity"/>
    <property type="evidence" value="ECO:0007669"/>
    <property type="project" value="TreeGrafter"/>
</dbReference>
<dbReference type="PANTHER" id="PTHR43829">
    <property type="entry name" value="AQUAPORIN OR AQUAGLYCEROPORIN RELATED"/>
    <property type="match status" value="1"/>
</dbReference>
<protein>
    <submittedName>
        <fullName evidence="9">Aquaporin-3</fullName>
    </submittedName>
</protein>
<name>A0A1R0GXM6_9FUNG</name>
<dbReference type="SUPFAM" id="SSF81338">
    <property type="entry name" value="Aquaporin-like"/>
    <property type="match status" value="1"/>
</dbReference>
<feature type="transmembrane region" description="Helical" evidence="8">
    <location>
        <begin position="72"/>
        <end position="92"/>
    </location>
</feature>
<dbReference type="GO" id="GO:0005886">
    <property type="term" value="C:plasma membrane"/>
    <property type="evidence" value="ECO:0007669"/>
    <property type="project" value="TreeGrafter"/>
</dbReference>
<evidence type="ECO:0000313" key="9">
    <source>
        <dbReference type="EMBL" id="OLY81595.1"/>
    </source>
</evidence>
<dbReference type="InterPro" id="IPR000425">
    <property type="entry name" value="MIP"/>
</dbReference>
<feature type="transmembrane region" description="Helical" evidence="8">
    <location>
        <begin position="208"/>
        <end position="226"/>
    </location>
</feature>
<gene>
    <name evidence="9" type="ORF">AYI68_g4297</name>
</gene>
<evidence type="ECO:0000256" key="8">
    <source>
        <dbReference type="SAM" id="Phobius"/>
    </source>
</evidence>
<accession>A0A1R0GXM6</accession>
<keyword evidence="3 7" id="KW-0813">Transport</keyword>
<dbReference type="OrthoDB" id="3222at2759"/>
<dbReference type="EMBL" id="LSSL01002325">
    <property type="protein sequence ID" value="OLY81595.1"/>
    <property type="molecule type" value="Genomic_DNA"/>
</dbReference>
<dbReference type="CDD" id="cd00333">
    <property type="entry name" value="MIP"/>
    <property type="match status" value="1"/>
</dbReference>
<keyword evidence="4 7" id="KW-0812">Transmembrane</keyword>
<evidence type="ECO:0000256" key="4">
    <source>
        <dbReference type="ARBA" id="ARBA00022692"/>
    </source>
</evidence>
<evidence type="ECO:0000256" key="1">
    <source>
        <dbReference type="ARBA" id="ARBA00004141"/>
    </source>
</evidence>
<evidence type="ECO:0000256" key="3">
    <source>
        <dbReference type="ARBA" id="ARBA00022448"/>
    </source>
</evidence>
<keyword evidence="5 8" id="KW-1133">Transmembrane helix</keyword>
<dbReference type="InterPro" id="IPR022357">
    <property type="entry name" value="MIP_CS"/>
</dbReference>
<proteinExistence type="inferred from homology"/>
<feature type="transmembrane region" description="Helical" evidence="8">
    <location>
        <begin position="41"/>
        <end position="65"/>
    </location>
</feature>
<comment type="caution">
    <text evidence="9">The sequence shown here is derived from an EMBL/GenBank/DDBJ whole genome shotgun (WGS) entry which is preliminary data.</text>
</comment>
<dbReference type="PROSITE" id="PS00221">
    <property type="entry name" value="MIP"/>
    <property type="match status" value="1"/>
</dbReference>
<dbReference type="Gene3D" id="1.20.1080.10">
    <property type="entry name" value="Glycerol uptake facilitator protein"/>
    <property type="match status" value="1"/>
</dbReference>
<dbReference type="Proteomes" id="UP000187455">
    <property type="component" value="Unassembled WGS sequence"/>
</dbReference>
<feature type="transmembrane region" description="Helical" evidence="8">
    <location>
        <begin position="178"/>
        <end position="196"/>
    </location>
</feature>
<comment type="subcellular location">
    <subcellularLocation>
        <location evidence="1">Membrane</location>
        <topology evidence="1">Multi-pass membrane protein</topology>
    </subcellularLocation>
</comment>
<evidence type="ECO:0000313" key="10">
    <source>
        <dbReference type="Proteomes" id="UP000187455"/>
    </source>
</evidence>
<dbReference type="InterPro" id="IPR023271">
    <property type="entry name" value="Aquaporin-like"/>
</dbReference>
<dbReference type="Pfam" id="PF00230">
    <property type="entry name" value="MIP"/>
    <property type="match status" value="1"/>
</dbReference>
<evidence type="ECO:0000256" key="6">
    <source>
        <dbReference type="ARBA" id="ARBA00023136"/>
    </source>
</evidence>
<feature type="transmembrane region" description="Helical" evidence="8">
    <location>
        <begin position="257"/>
        <end position="280"/>
    </location>
</feature>
<dbReference type="AlphaFoldDB" id="A0A1R0GXM6"/>
<dbReference type="PANTHER" id="PTHR43829:SF9">
    <property type="entry name" value="AQUAPORIN-9"/>
    <property type="match status" value="1"/>
</dbReference>
<dbReference type="PRINTS" id="PR00783">
    <property type="entry name" value="MINTRINSICP"/>
</dbReference>
<dbReference type="GO" id="GO:0015250">
    <property type="term" value="F:water channel activity"/>
    <property type="evidence" value="ECO:0007669"/>
    <property type="project" value="TreeGrafter"/>
</dbReference>
<evidence type="ECO:0000256" key="7">
    <source>
        <dbReference type="RuleBase" id="RU000477"/>
    </source>
</evidence>
<dbReference type="STRING" id="133383.A0A1R0GXM6"/>
<dbReference type="NCBIfam" id="TIGR00861">
    <property type="entry name" value="MIP"/>
    <property type="match status" value="1"/>
</dbReference>
<keyword evidence="6 8" id="KW-0472">Membrane</keyword>
<evidence type="ECO:0000256" key="2">
    <source>
        <dbReference type="ARBA" id="ARBA00006175"/>
    </source>
</evidence>